<evidence type="ECO:0000313" key="3">
    <source>
        <dbReference type="EMBL" id="CAD5114191.1"/>
    </source>
</evidence>
<dbReference type="EMBL" id="CAJFCJ010000005">
    <property type="protein sequence ID" value="CAD5114191.1"/>
    <property type="molecule type" value="Genomic_DNA"/>
</dbReference>
<dbReference type="InterPro" id="IPR011611">
    <property type="entry name" value="PfkB_dom"/>
</dbReference>
<evidence type="ECO:0000256" key="1">
    <source>
        <dbReference type="ARBA" id="ARBA00022723"/>
    </source>
</evidence>
<dbReference type="Pfam" id="PF00294">
    <property type="entry name" value="PfkB"/>
    <property type="match status" value="1"/>
</dbReference>
<dbReference type="GO" id="GO:0004730">
    <property type="term" value="F:pseudouridylate synthase activity"/>
    <property type="evidence" value="ECO:0007669"/>
    <property type="project" value="TreeGrafter"/>
</dbReference>
<keyword evidence="4" id="KW-1185">Reference proteome</keyword>
<gene>
    <name evidence="3" type="ORF">DGYR_LOCUS3062</name>
</gene>
<dbReference type="OrthoDB" id="198885at2759"/>
<dbReference type="GO" id="GO:0005737">
    <property type="term" value="C:cytoplasm"/>
    <property type="evidence" value="ECO:0007669"/>
    <property type="project" value="TreeGrafter"/>
</dbReference>
<dbReference type="GO" id="GO:0016798">
    <property type="term" value="F:hydrolase activity, acting on glycosyl bonds"/>
    <property type="evidence" value="ECO:0007669"/>
    <property type="project" value="TreeGrafter"/>
</dbReference>
<feature type="domain" description="Carbohydrate kinase PfkB" evidence="2">
    <location>
        <begin position="2"/>
        <end position="228"/>
    </location>
</feature>
<proteinExistence type="predicted"/>
<dbReference type="AlphaFoldDB" id="A0A7I8VEP6"/>
<dbReference type="GO" id="GO:0046872">
    <property type="term" value="F:metal ion binding"/>
    <property type="evidence" value="ECO:0007669"/>
    <property type="project" value="UniProtKB-KW"/>
</dbReference>
<accession>A0A7I8VEP6</accession>
<protein>
    <submittedName>
        <fullName evidence="3">DgyrCDS3335</fullName>
    </submittedName>
</protein>
<dbReference type="Proteomes" id="UP000549394">
    <property type="component" value="Unassembled WGS sequence"/>
</dbReference>
<name>A0A7I8VEP6_9ANNE</name>
<evidence type="ECO:0000259" key="2">
    <source>
        <dbReference type="Pfam" id="PF00294"/>
    </source>
</evidence>
<sequence>MNFDSILRSETNRTATYCGVCKSDGEVLNGIGDFDIHQIITPDYLQTFETELKEASLVFVDGNIPKESISYICNVCQKANTPVWFEPTDLNLAYKGLNCNFTYTSPNLDELRAMSPSPQPLGKLFKKDNVNLAASLGNNLLNSIPNILITLGKHGVLLCQRNEVSFNKRTFRYFPVKECTNVENVLGAGDCLAATFAYHHILQDMDVISSMQLGLLAAQISLTSIEAVSASIVNINLEKSKAILLEMETIAIE</sequence>
<keyword evidence="1" id="KW-0479">Metal-binding</keyword>
<dbReference type="Gene3D" id="3.40.1190.20">
    <property type="match status" value="1"/>
</dbReference>
<reference evidence="3 4" key="1">
    <citation type="submission" date="2020-08" db="EMBL/GenBank/DDBJ databases">
        <authorList>
            <person name="Hejnol A."/>
        </authorList>
    </citation>
    <scope>NUCLEOTIDE SEQUENCE [LARGE SCALE GENOMIC DNA]</scope>
</reference>
<dbReference type="SUPFAM" id="SSF53613">
    <property type="entry name" value="Ribokinase-like"/>
    <property type="match status" value="1"/>
</dbReference>
<dbReference type="PANTHER" id="PTHR42909">
    <property type="entry name" value="ZGC:136858"/>
    <property type="match status" value="1"/>
</dbReference>
<organism evidence="3 4">
    <name type="scientific">Dimorphilus gyrociliatus</name>
    <dbReference type="NCBI Taxonomy" id="2664684"/>
    <lineage>
        <taxon>Eukaryota</taxon>
        <taxon>Metazoa</taxon>
        <taxon>Spiralia</taxon>
        <taxon>Lophotrochozoa</taxon>
        <taxon>Annelida</taxon>
        <taxon>Polychaeta</taxon>
        <taxon>Polychaeta incertae sedis</taxon>
        <taxon>Dinophilidae</taxon>
        <taxon>Dimorphilus</taxon>
    </lineage>
</organism>
<evidence type="ECO:0000313" key="4">
    <source>
        <dbReference type="Proteomes" id="UP000549394"/>
    </source>
</evidence>
<dbReference type="PANTHER" id="PTHR42909:SF1">
    <property type="entry name" value="CARBOHYDRATE KINASE PFKB DOMAIN-CONTAINING PROTEIN"/>
    <property type="match status" value="1"/>
</dbReference>
<dbReference type="GO" id="GO:0006796">
    <property type="term" value="P:phosphate-containing compound metabolic process"/>
    <property type="evidence" value="ECO:0007669"/>
    <property type="project" value="UniProtKB-ARBA"/>
</dbReference>
<comment type="caution">
    <text evidence="3">The sequence shown here is derived from an EMBL/GenBank/DDBJ whole genome shotgun (WGS) entry which is preliminary data.</text>
</comment>
<dbReference type="InterPro" id="IPR029056">
    <property type="entry name" value="Ribokinase-like"/>
</dbReference>